<feature type="transmembrane region" description="Helical" evidence="2">
    <location>
        <begin position="240"/>
        <end position="260"/>
    </location>
</feature>
<keyword evidence="2" id="KW-1133">Transmembrane helix</keyword>
<dbReference type="OrthoDB" id="147932at2157"/>
<feature type="region of interest" description="Disordered" evidence="1">
    <location>
        <begin position="268"/>
        <end position="301"/>
    </location>
</feature>
<dbReference type="KEGG" id="hae:halTADL_2107"/>
<name>A0A1H6TQX9_9EURY</name>
<protein>
    <recommendedName>
        <fullName evidence="7">IclR helix-turn-helix domain-containing protein</fullName>
    </recommendedName>
</protein>
<gene>
    <name evidence="5" type="ORF">SAMN05444271_10868</name>
</gene>
<dbReference type="SUPFAM" id="SSF46785">
    <property type="entry name" value="Winged helix' DNA-binding domain"/>
    <property type="match status" value="1"/>
</dbReference>
<dbReference type="Pfam" id="PF24036">
    <property type="entry name" value="DUF7345"/>
    <property type="match status" value="1"/>
</dbReference>
<evidence type="ECO:0008006" key="7">
    <source>
        <dbReference type="Google" id="ProtNLM"/>
    </source>
</evidence>
<accession>A0A1H6TQX9</accession>
<dbReference type="Pfam" id="PF24034">
    <property type="entry name" value="DUF7343"/>
    <property type="match status" value="1"/>
</dbReference>
<evidence type="ECO:0000313" key="6">
    <source>
        <dbReference type="Proteomes" id="UP000198888"/>
    </source>
</evidence>
<evidence type="ECO:0000256" key="2">
    <source>
        <dbReference type="SAM" id="Phobius"/>
    </source>
</evidence>
<keyword evidence="6" id="KW-1185">Reference proteome</keyword>
<evidence type="ECO:0000259" key="4">
    <source>
        <dbReference type="Pfam" id="PF24036"/>
    </source>
</evidence>
<evidence type="ECO:0000259" key="3">
    <source>
        <dbReference type="Pfam" id="PF24034"/>
    </source>
</evidence>
<dbReference type="InterPro" id="IPR055769">
    <property type="entry name" value="DUF7345"/>
</dbReference>
<dbReference type="GeneID" id="35002883"/>
<evidence type="ECO:0000313" key="5">
    <source>
        <dbReference type="EMBL" id="SEI79627.1"/>
    </source>
</evidence>
<dbReference type="STRING" id="1073996.SAMN05444271_10868"/>
<dbReference type="EMBL" id="FNYR01000008">
    <property type="protein sequence ID" value="SEI79627.1"/>
    <property type="molecule type" value="Genomic_DNA"/>
</dbReference>
<evidence type="ECO:0000256" key="1">
    <source>
        <dbReference type="SAM" id="MobiDB-lite"/>
    </source>
</evidence>
<dbReference type="AlphaFoldDB" id="A0A1H6TQX9"/>
<dbReference type="RefSeq" id="WP_089671878.1">
    <property type="nucleotide sequence ID" value="NZ_CP024845.1"/>
</dbReference>
<reference evidence="5 6" key="1">
    <citation type="submission" date="2016-10" db="EMBL/GenBank/DDBJ databases">
        <authorList>
            <person name="de Groot N.N."/>
        </authorList>
    </citation>
    <scope>NUCLEOTIDE SEQUENCE [LARGE SCALE GENOMIC DNA]</scope>
    <source>
        <strain evidence="5 6">DSM 22187</strain>
    </source>
</reference>
<proteinExistence type="predicted"/>
<keyword evidence="2" id="KW-0812">Transmembrane</keyword>
<keyword evidence="2" id="KW-0472">Membrane</keyword>
<dbReference type="InterPro" id="IPR036390">
    <property type="entry name" value="WH_DNA-bd_sf"/>
</dbReference>
<feature type="domain" description="DUF7345" evidence="4">
    <location>
        <begin position="69"/>
        <end position="200"/>
    </location>
</feature>
<dbReference type="InterPro" id="IPR055767">
    <property type="entry name" value="DUF7343"/>
</dbReference>
<dbReference type="Proteomes" id="UP000198888">
    <property type="component" value="Unassembled WGS sequence"/>
</dbReference>
<sequence>MRSVALSVVFIVLLSLGTSPIVATGMVGPSESLSTSSDTSAAEGVPAIETGGATTQLSGEQSTPSTTFTINLQADRSANWVVTVEYQLTNETEREAFREIATEFEDGTATGSPDISLYENIAGISSEQTGRDMEIRSVERSSSLRGDVGTLELSFQWTEFLYEDGERLVFNDTLSTPDGNSWLTSLSENQELRITTPRGYAITSANVGFSDNTVVIAGPHTFDYEDHIQIILEPSFGPSWGLLGAAVVIGMGIIGGALLLRRREVDESPGMDANGGVDTASNEQPATEPEPGEPEPTEDLSLLADDERVLRLLERNGGRMRQADIVSETKWSDAKVSQLLSSMSDDGQITKLRIGRENLISLPGVDALDGSTVEDDDTERR</sequence>
<feature type="domain" description="DUF7343" evidence="3">
    <location>
        <begin position="302"/>
        <end position="363"/>
    </location>
</feature>
<organism evidence="5 6">
    <name type="scientific">Halohasta litchfieldiae</name>
    <dbReference type="NCBI Taxonomy" id="1073996"/>
    <lineage>
        <taxon>Archaea</taxon>
        <taxon>Methanobacteriati</taxon>
        <taxon>Methanobacteriota</taxon>
        <taxon>Stenosarchaea group</taxon>
        <taxon>Halobacteria</taxon>
        <taxon>Halobacteriales</taxon>
        <taxon>Haloferacaceae</taxon>
        <taxon>Halohasta</taxon>
    </lineage>
</organism>
<accession>A0A2H4Q3A4</accession>